<evidence type="ECO:0000256" key="2">
    <source>
        <dbReference type="ARBA" id="ARBA00022833"/>
    </source>
</evidence>
<keyword evidence="9" id="KW-1185">Reference proteome</keyword>
<dbReference type="CDD" id="cd00067">
    <property type="entry name" value="GAL4"/>
    <property type="match status" value="1"/>
</dbReference>
<dbReference type="InterPro" id="IPR001138">
    <property type="entry name" value="Zn2Cys6_DnaBD"/>
</dbReference>
<protein>
    <recommendedName>
        <fullName evidence="7">Zn(2)-C6 fungal-type domain-containing protein</fullName>
    </recommendedName>
</protein>
<dbReference type="AlphaFoldDB" id="A0A9W9V106"/>
<accession>A0A9W9V106</accession>
<evidence type="ECO:0000256" key="1">
    <source>
        <dbReference type="ARBA" id="ARBA00022723"/>
    </source>
</evidence>
<evidence type="ECO:0000313" key="8">
    <source>
        <dbReference type="EMBL" id="KAJ5363759.1"/>
    </source>
</evidence>
<dbReference type="InterPro" id="IPR036864">
    <property type="entry name" value="Zn2-C6_fun-type_DNA-bd_sf"/>
</dbReference>
<dbReference type="Proteomes" id="UP001147782">
    <property type="component" value="Unassembled WGS sequence"/>
</dbReference>
<dbReference type="PANTHER" id="PTHR47660:SF2">
    <property type="entry name" value="TRANSCRIPTION FACTOR WITH C2H2 AND ZN(2)-CYS(6) DNA BINDING DOMAIN (EUROFUNG)"/>
    <property type="match status" value="1"/>
</dbReference>
<dbReference type="GeneID" id="81441565"/>
<keyword evidence="1" id="KW-0479">Metal-binding</keyword>
<keyword evidence="2" id="KW-0862">Zinc</keyword>
<evidence type="ECO:0000313" key="9">
    <source>
        <dbReference type="Proteomes" id="UP001147782"/>
    </source>
</evidence>
<keyword evidence="6" id="KW-0539">Nucleus</keyword>
<keyword evidence="5" id="KW-0804">Transcription</keyword>
<dbReference type="SMART" id="SM00066">
    <property type="entry name" value="GAL4"/>
    <property type="match status" value="1"/>
</dbReference>
<dbReference type="Gene3D" id="4.10.240.10">
    <property type="entry name" value="Zn(2)-C6 fungal-type DNA-binding domain"/>
    <property type="match status" value="1"/>
</dbReference>
<dbReference type="PANTHER" id="PTHR47660">
    <property type="entry name" value="TRANSCRIPTION FACTOR WITH C2H2 AND ZN(2)-CYS(6) DNA BINDING DOMAIN (EUROFUNG)-RELATED-RELATED"/>
    <property type="match status" value="1"/>
</dbReference>
<keyword evidence="4" id="KW-0238">DNA-binding</keyword>
<dbReference type="RefSeq" id="XP_056551386.1">
    <property type="nucleotide sequence ID" value="XM_056702386.1"/>
</dbReference>
<sequence length="88" mass="9881">MGADHLIRYVRSHTLEKPELLKLHAAGHTGKRKRPPPSNGRVPQACATCAESKLKCDVEKPCKRYKEKGLDCEWPASGPKCYREVPIL</sequence>
<dbReference type="GO" id="GO:0008270">
    <property type="term" value="F:zinc ion binding"/>
    <property type="evidence" value="ECO:0007669"/>
    <property type="project" value="InterPro"/>
</dbReference>
<dbReference type="Pfam" id="PF00172">
    <property type="entry name" value="Zn_clus"/>
    <property type="match status" value="1"/>
</dbReference>
<reference evidence="8" key="2">
    <citation type="journal article" date="2023" name="IMA Fungus">
        <title>Comparative genomic study of the Penicillium genus elucidates a diverse pangenome and 15 lateral gene transfer events.</title>
        <authorList>
            <person name="Petersen C."/>
            <person name="Sorensen T."/>
            <person name="Nielsen M.R."/>
            <person name="Sondergaard T.E."/>
            <person name="Sorensen J.L."/>
            <person name="Fitzpatrick D.A."/>
            <person name="Frisvad J.C."/>
            <person name="Nielsen K.L."/>
        </authorList>
    </citation>
    <scope>NUCLEOTIDE SEQUENCE</scope>
    <source>
        <strain evidence="8">IBT 29864</strain>
    </source>
</reference>
<name>A0A9W9V106_9EURO</name>
<organism evidence="8 9">
    <name type="scientific">Penicillium cataractarum</name>
    <dbReference type="NCBI Taxonomy" id="2100454"/>
    <lineage>
        <taxon>Eukaryota</taxon>
        <taxon>Fungi</taxon>
        <taxon>Dikarya</taxon>
        <taxon>Ascomycota</taxon>
        <taxon>Pezizomycotina</taxon>
        <taxon>Eurotiomycetes</taxon>
        <taxon>Eurotiomycetidae</taxon>
        <taxon>Eurotiales</taxon>
        <taxon>Aspergillaceae</taxon>
        <taxon>Penicillium</taxon>
    </lineage>
</organism>
<dbReference type="EMBL" id="JAPZBS010000008">
    <property type="protein sequence ID" value="KAJ5363759.1"/>
    <property type="molecule type" value="Genomic_DNA"/>
</dbReference>
<reference evidence="8" key="1">
    <citation type="submission" date="2022-11" db="EMBL/GenBank/DDBJ databases">
        <authorList>
            <person name="Petersen C."/>
        </authorList>
    </citation>
    <scope>NUCLEOTIDE SEQUENCE</scope>
    <source>
        <strain evidence="8">IBT 29864</strain>
    </source>
</reference>
<evidence type="ECO:0000256" key="4">
    <source>
        <dbReference type="ARBA" id="ARBA00023125"/>
    </source>
</evidence>
<evidence type="ECO:0000256" key="3">
    <source>
        <dbReference type="ARBA" id="ARBA00023015"/>
    </source>
</evidence>
<evidence type="ECO:0000259" key="7">
    <source>
        <dbReference type="SMART" id="SM00066"/>
    </source>
</evidence>
<feature type="domain" description="Zn(2)-C6 fungal-type" evidence="7">
    <location>
        <begin position="40"/>
        <end position="83"/>
    </location>
</feature>
<comment type="caution">
    <text evidence="8">The sequence shown here is derived from an EMBL/GenBank/DDBJ whole genome shotgun (WGS) entry which is preliminary data.</text>
</comment>
<dbReference type="GO" id="GO:0003677">
    <property type="term" value="F:DNA binding"/>
    <property type="evidence" value="ECO:0007669"/>
    <property type="project" value="UniProtKB-KW"/>
</dbReference>
<dbReference type="SUPFAM" id="SSF57701">
    <property type="entry name" value="Zn2/Cys6 DNA-binding domain"/>
    <property type="match status" value="1"/>
</dbReference>
<dbReference type="GO" id="GO:0000981">
    <property type="term" value="F:DNA-binding transcription factor activity, RNA polymerase II-specific"/>
    <property type="evidence" value="ECO:0007669"/>
    <property type="project" value="InterPro"/>
</dbReference>
<evidence type="ECO:0000256" key="6">
    <source>
        <dbReference type="ARBA" id="ARBA00023242"/>
    </source>
</evidence>
<keyword evidence="3" id="KW-0805">Transcription regulation</keyword>
<evidence type="ECO:0000256" key="5">
    <source>
        <dbReference type="ARBA" id="ARBA00023163"/>
    </source>
</evidence>
<proteinExistence type="predicted"/>
<gene>
    <name evidence="8" type="ORF">N7496_009472</name>
</gene>
<dbReference type="OrthoDB" id="40579at2759"/>